<dbReference type="Proteomes" id="UP000604825">
    <property type="component" value="Unassembled WGS sequence"/>
</dbReference>
<dbReference type="Pfam" id="PF07714">
    <property type="entry name" value="PK_Tyr_Ser-Thr"/>
    <property type="match status" value="1"/>
</dbReference>
<dbReference type="Gene3D" id="1.10.510.10">
    <property type="entry name" value="Transferase(Phosphotransferase) domain 1"/>
    <property type="match status" value="1"/>
</dbReference>
<evidence type="ECO:0000259" key="3">
    <source>
        <dbReference type="Pfam" id="PF07714"/>
    </source>
</evidence>
<feature type="binding site" evidence="1">
    <location>
        <position position="58"/>
    </location>
    <ligand>
        <name>ATP</name>
        <dbReference type="ChEBI" id="CHEBI:30616"/>
    </ligand>
</feature>
<proteinExistence type="predicted"/>
<evidence type="ECO:0000313" key="4">
    <source>
        <dbReference type="EMBL" id="CAD6257335.1"/>
    </source>
</evidence>
<comment type="caution">
    <text evidence="4">The sequence shown here is derived from an EMBL/GenBank/DDBJ whole genome shotgun (WGS) entry which is preliminary data.</text>
</comment>
<feature type="compositionally biased region" description="Low complexity" evidence="2">
    <location>
        <begin position="148"/>
        <end position="164"/>
    </location>
</feature>
<evidence type="ECO:0000256" key="2">
    <source>
        <dbReference type="SAM" id="MobiDB-lite"/>
    </source>
</evidence>
<protein>
    <recommendedName>
        <fullName evidence="3">Serine-threonine/tyrosine-protein kinase catalytic domain-containing protein</fullName>
    </recommendedName>
</protein>
<dbReference type="InterPro" id="IPR011009">
    <property type="entry name" value="Kinase-like_dom_sf"/>
</dbReference>
<reference evidence="4" key="1">
    <citation type="submission" date="2020-10" db="EMBL/GenBank/DDBJ databases">
        <authorList>
            <person name="Han B."/>
            <person name="Lu T."/>
            <person name="Zhao Q."/>
            <person name="Huang X."/>
            <person name="Zhao Y."/>
        </authorList>
    </citation>
    <scope>NUCLEOTIDE SEQUENCE</scope>
</reference>
<feature type="domain" description="Serine-threonine/tyrosine-protein kinase catalytic" evidence="3">
    <location>
        <begin position="34"/>
        <end position="112"/>
    </location>
</feature>
<keyword evidence="1" id="KW-0547">Nucleotide-binding</keyword>
<keyword evidence="1" id="KW-0067">ATP-binding</keyword>
<gene>
    <name evidence="4" type="ORF">NCGR_LOCUS40820</name>
</gene>
<dbReference type="OrthoDB" id="73209at2759"/>
<name>A0A811QMC0_9POAL</name>
<organism evidence="4 5">
    <name type="scientific">Miscanthus lutarioriparius</name>
    <dbReference type="NCBI Taxonomy" id="422564"/>
    <lineage>
        <taxon>Eukaryota</taxon>
        <taxon>Viridiplantae</taxon>
        <taxon>Streptophyta</taxon>
        <taxon>Embryophyta</taxon>
        <taxon>Tracheophyta</taxon>
        <taxon>Spermatophyta</taxon>
        <taxon>Magnoliopsida</taxon>
        <taxon>Liliopsida</taxon>
        <taxon>Poales</taxon>
        <taxon>Poaceae</taxon>
        <taxon>PACMAD clade</taxon>
        <taxon>Panicoideae</taxon>
        <taxon>Andropogonodae</taxon>
        <taxon>Andropogoneae</taxon>
        <taxon>Saccharinae</taxon>
        <taxon>Miscanthus</taxon>
    </lineage>
</organism>
<dbReference type="GO" id="GO:0005524">
    <property type="term" value="F:ATP binding"/>
    <property type="evidence" value="ECO:0007669"/>
    <property type="project" value="UniProtKB-UniRule"/>
</dbReference>
<evidence type="ECO:0000313" key="5">
    <source>
        <dbReference type="Proteomes" id="UP000604825"/>
    </source>
</evidence>
<dbReference type="GO" id="GO:0004672">
    <property type="term" value="F:protein kinase activity"/>
    <property type="evidence" value="ECO:0007669"/>
    <property type="project" value="InterPro"/>
</dbReference>
<accession>A0A811QMC0</accession>
<evidence type="ECO:0000256" key="1">
    <source>
        <dbReference type="PROSITE-ProRule" id="PRU10141"/>
    </source>
</evidence>
<keyword evidence="5" id="KW-1185">Reference proteome</keyword>
<sequence>MSTDTRCSLLSTLPKDIPASFLKQITNDFSPKLELGKGAFGTVYQGIAENGEMIAVKKLGENCPVADKTFSNEKKVVQHNGRYIIVDIAEIFLCYEYLPKGSLDNYLFGRRRKTIRTPSRPVAAASLPRRRTYPSRPAGCSCRQAAVGAGQPPRAAGRGLRGRQTPLAARRCPSPRPLVEAAPVLGHGTL</sequence>
<dbReference type="PROSITE" id="PS00107">
    <property type="entry name" value="PROTEIN_KINASE_ATP"/>
    <property type="match status" value="1"/>
</dbReference>
<dbReference type="SUPFAM" id="SSF56112">
    <property type="entry name" value="Protein kinase-like (PK-like)"/>
    <property type="match status" value="1"/>
</dbReference>
<dbReference type="InterPro" id="IPR017441">
    <property type="entry name" value="Protein_kinase_ATP_BS"/>
</dbReference>
<feature type="region of interest" description="Disordered" evidence="2">
    <location>
        <begin position="148"/>
        <end position="174"/>
    </location>
</feature>
<dbReference type="AlphaFoldDB" id="A0A811QMC0"/>
<dbReference type="InterPro" id="IPR001245">
    <property type="entry name" value="Ser-Thr/Tyr_kinase_cat_dom"/>
</dbReference>
<dbReference type="EMBL" id="CAJGYO010000010">
    <property type="protein sequence ID" value="CAD6257335.1"/>
    <property type="molecule type" value="Genomic_DNA"/>
</dbReference>
<dbReference type="PANTHER" id="PTHR45707:SF59">
    <property type="entry name" value="PROTEIN KINASE DOMAIN-CONTAINING PROTEIN"/>
    <property type="match status" value="1"/>
</dbReference>
<dbReference type="PANTHER" id="PTHR45707">
    <property type="entry name" value="C2 CALCIUM/LIPID-BINDING PLANT PHOSPHORIBOSYLTRANSFERASE FAMILY PROTEIN"/>
    <property type="match status" value="1"/>
</dbReference>